<dbReference type="RefSeq" id="XP_010921241.1">
    <property type="nucleotide sequence ID" value="XM_010922939.3"/>
</dbReference>
<feature type="region of interest" description="Disordered" evidence="1">
    <location>
        <begin position="228"/>
        <end position="325"/>
    </location>
</feature>
<feature type="compositionally biased region" description="Polar residues" evidence="1">
    <location>
        <begin position="789"/>
        <end position="805"/>
    </location>
</feature>
<evidence type="ECO:0000313" key="3">
    <source>
        <dbReference type="RefSeq" id="XP_010921241.1"/>
    </source>
</evidence>
<dbReference type="PANTHER" id="PTHR31008">
    <property type="entry name" value="COP1-INTERACTING PROTEIN-RELATED"/>
    <property type="match status" value="1"/>
</dbReference>
<feature type="compositionally biased region" description="Polar residues" evidence="1">
    <location>
        <begin position="661"/>
        <end position="677"/>
    </location>
</feature>
<dbReference type="AlphaFoldDB" id="A0A6I9RCR0"/>
<gene>
    <name evidence="3" type="primary">LOC105044878</name>
</gene>
<feature type="compositionally biased region" description="Low complexity" evidence="1">
    <location>
        <begin position="301"/>
        <end position="325"/>
    </location>
</feature>
<proteinExistence type="predicted"/>
<feature type="compositionally biased region" description="Basic and acidic residues" evidence="1">
    <location>
        <begin position="361"/>
        <end position="370"/>
    </location>
</feature>
<feature type="region of interest" description="Disordered" evidence="1">
    <location>
        <begin position="341"/>
        <end position="370"/>
    </location>
</feature>
<evidence type="ECO:0000256" key="1">
    <source>
        <dbReference type="SAM" id="MobiDB-lite"/>
    </source>
</evidence>
<protein>
    <submittedName>
        <fullName evidence="3">COP1-interacting protein 7 isoform X1</fullName>
    </submittedName>
</protein>
<keyword evidence="2" id="KW-1185">Reference proteome</keyword>
<feature type="compositionally biased region" description="Basic and acidic residues" evidence="1">
    <location>
        <begin position="556"/>
        <end position="576"/>
    </location>
</feature>
<feature type="compositionally biased region" description="Basic and acidic residues" evidence="1">
    <location>
        <begin position="997"/>
        <end position="1010"/>
    </location>
</feature>
<reference evidence="3" key="1">
    <citation type="submission" date="2025-08" db="UniProtKB">
        <authorList>
            <consortium name="RefSeq"/>
        </authorList>
    </citation>
    <scope>IDENTIFICATION</scope>
</reference>
<dbReference type="RefSeq" id="XP_073113588.1">
    <property type="nucleotide sequence ID" value="XM_073257487.1"/>
</dbReference>
<feature type="region of interest" description="Disordered" evidence="1">
    <location>
        <begin position="416"/>
        <end position="476"/>
    </location>
</feature>
<feature type="compositionally biased region" description="Low complexity" evidence="1">
    <location>
        <begin position="683"/>
        <end position="693"/>
    </location>
</feature>
<dbReference type="InParanoid" id="A0A6I9RCR0"/>
<sequence>MEGEIHANTVLDYAVFQISSNQNRYEALVCSKGKAEKLASGCLDQLALHLPEAKGCQFRSSVQSFQLQLVESLKGSSWFTKSTIARFLHIVSSSEVLKSVKAIENEMSQLEDTRRFHLSLYIKDHPDHSGSETAAGGCLNEVGLTSKINVEAVSSDATKNELLRAINLRLTVLKEELAASFNRAAGTTLSTKQISDVEAFAHHFGAVDLRKSLLKFLALIPKDELAEPAVEQTRCSEDTKNNSEDSTEAICQPGQRINITKPFNDGVSPAKLAQVERQSSSASEESSSDEGQTCAERSRPLIRSASPRRSASPMRRIQIGRSGSRRATALTIKSLNYFPARERNPFNRAADGNNSGDESEQTQKKADNTVRRMSVQDAINLFESKQKDQNLDIQRRRASEVSISTSKSVLRRWSAGMGDSFNHSPQQSATDAGSQNTSTCVAPETEENNSTEVKAEINSPARLGPDENTQDSESLEVVEMASPPMNDSAELVKSQAEEICDRAAASAEWNRQKEAELDQLLKKMMESKPGKYQDNTSSGGFQDATCEQRGGFYSQYKEKRDEKLRAENAGKRAAKEAQFKVMQETLEQSKAVMASKAGGIMGKLDSSSSSQRLRRNSSPPVLAKKEVSKSAGQRKASPKPSPLLASRNSWSSGPSLKANGAQPTKTSPRMTSSSATPNRRKPQSTPLQTQPSPRTEKPIQKSRKRSPTKAKPIMKSQEEKKKTMTKTSKAAKTKSPATTGDDSGAVSAKPSFYNKVTKKNSVVPLESKPFLRKGTGIGPGTGSAIAKTKVSQSDDSAKNSGNLTQIEEKESAPVTEEATTKVLEVDLAQPANDVDANLENSLDNDLNLEKTENSDQISAVVDNGFQNPVELPVPEIQPDEDMGISSAAWVEVEHQKVSASCDNDMSEITVSPGLAPATSSSPRVRHSLSQMLQADSNEPEIIEWGNAENPPALVYQKDAPKGLKRLLKFARKSKGEANVTGWASPSVFSEGEEDSEESKAASKRNLDSLSRKAGATYSKRAADLCGMHDVLSAQSSTSSHISLGYDKLRERQVPVTATSTKASRSFFSLSTFRSSKSSETKPR</sequence>
<dbReference type="PANTHER" id="PTHR31008:SF5">
    <property type="entry name" value="EXPRESSED PROTEIN"/>
    <property type="match status" value="1"/>
</dbReference>
<evidence type="ECO:0000313" key="2">
    <source>
        <dbReference type="Proteomes" id="UP000504607"/>
    </source>
</evidence>
<organism evidence="2 3">
    <name type="scientific">Elaeis guineensis var. tenera</name>
    <name type="common">Oil palm</name>
    <dbReference type="NCBI Taxonomy" id="51953"/>
    <lineage>
        <taxon>Eukaryota</taxon>
        <taxon>Viridiplantae</taxon>
        <taxon>Streptophyta</taxon>
        <taxon>Embryophyta</taxon>
        <taxon>Tracheophyta</taxon>
        <taxon>Spermatophyta</taxon>
        <taxon>Magnoliopsida</taxon>
        <taxon>Liliopsida</taxon>
        <taxon>Arecaceae</taxon>
        <taxon>Arecoideae</taxon>
        <taxon>Cocoseae</taxon>
        <taxon>Elaeidinae</taxon>
        <taxon>Elaeis</taxon>
    </lineage>
</organism>
<feature type="region of interest" description="Disordered" evidence="1">
    <location>
        <begin position="600"/>
        <end position="818"/>
    </location>
</feature>
<dbReference type="OrthoDB" id="1687502at2759"/>
<feature type="compositionally biased region" description="Basic and acidic residues" evidence="1">
    <location>
        <begin position="234"/>
        <end position="243"/>
    </location>
</feature>
<dbReference type="GeneID" id="105044878"/>
<name>A0A6I9RCR0_ELAGV</name>
<feature type="region of interest" description="Disordered" evidence="1">
    <location>
        <begin position="552"/>
        <end position="576"/>
    </location>
</feature>
<feature type="region of interest" description="Disordered" evidence="1">
    <location>
        <begin position="981"/>
        <end position="1013"/>
    </location>
</feature>
<feature type="compositionally biased region" description="Low complexity" evidence="1">
    <location>
        <begin position="725"/>
        <end position="739"/>
    </location>
</feature>
<dbReference type="FunCoup" id="A0A6I9RCR0">
    <property type="interactions" value="2993"/>
</dbReference>
<feature type="compositionally biased region" description="Polar residues" evidence="1">
    <location>
        <begin position="421"/>
        <end position="440"/>
    </location>
</feature>
<dbReference type="Proteomes" id="UP000504607">
    <property type="component" value="Chromosome 5"/>
</dbReference>
<accession>A0A6I9RCR0</accession>